<comment type="caution">
    <text evidence="4">The sequence shown here is derived from an EMBL/GenBank/DDBJ whole genome shotgun (WGS) entry which is preliminary data.</text>
</comment>
<dbReference type="InterPro" id="IPR016047">
    <property type="entry name" value="M23ase_b-sheet_dom"/>
</dbReference>
<evidence type="ECO:0000259" key="3">
    <source>
        <dbReference type="PROSITE" id="PS51782"/>
    </source>
</evidence>
<feature type="compositionally biased region" description="Low complexity" evidence="1">
    <location>
        <begin position="151"/>
        <end position="167"/>
    </location>
</feature>
<accession>A0A365U634</accession>
<evidence type="ECO:0000313" key="5">
    <source>
        <dbReference type="Proteomes" id="UP000253370"/>
    </source>
</evidence>
<protein>
    <submittedName>
        <fullName evidence="4">Peptidase M23</fullName>
    </submittedName>
</protein>
<dbReference type="CDD" id="cd00118">
    <property type="entry name" value="LysM"/>
    <property type="match status" value="1"/>
</dbReference>
<evidence type="ECO:0000256" key="2">
    <source>
        <dbReference type="SAM" id="SignalP"/>
    </source>
</evidence>
<dbReference type="SMART" id="SM00257">
    <property type="entry name" value="LysM"/>
    <property type="match status" value="2"/>
</dbReference>
<gene>
    <name evidence="4" type="ORF">DRV85_14645</name>
</gene>
<dbReference type="Pfam" id="PF01476">
    <property type="entry name" value="LysM"/>
    <property type="match status" value="2"/>
</dbReference>
<dbReference type="InterPro" id="IPR036779">
    <property type="entry name" value="LysM_dom_sf"/>
</dbReference>
<dbReference type="Gene3D" id="3.10.350.10">
    <property type="entry name" value="LysM domain"/>
    <property type="match status" value="1"/>
</dbReference>
<feature type="region of interest" description="Disordered" evidence="1">
    <location>
        <begin position="226"/>
        <end position="282"/>
    </location>
</feature>
<feature type="compositionally biased region" description="Pro residues" evidence="1">
    <location>
        <begin position="237"/>
        <end position="251"/>
    </location>
</feature>
<dbReference type="InterPro" id="IPR050570">
    <property type="entry name" value="Cell_wall_metabolism_enzyme"/>
</dbReference>
<feature type="signal peptide" evidence="2">
    <location>
        <begin position="1"/>
        <end position="22"/>
    </location>
</feature>
<keyword evidence="5" id="KW-1185">Reference proteome</keyword>
<feature type="region of interest" description="Disordered" evidence="1">
    <location>
        <begin position="146"/>
        <end position="180"/>
    </location>
</feature>
<dbReference type="OrthoDB" id="9795421at2"/>
<dbReference type="Proteomes" id="UP000253370">
    <property type="component" value="Unassembled WGS sequence"/>
</dbReference>
<dbReference type="CDD" id="cd12797">
    <property type="entry name" value="M23_peptidase"/>
    <property type="match status" value="1"/>
</dbReference>
<reference evidence="4 5" key="1">
    <citation type="submission" date="2018-07" db="EMBL/GenBank/DDBJ databases">
        <title>Rhodosalinus sp. strain E84T genomic sequence and assembly.</title>
        <authorList>
            <person name="Liu Z.-W."/>
            <person name="Lu D.-C."/>
        </authorList>
    </citation>
    <scope>NUCLEOTIDE SEQUENCE [LARGE SCALE GENOMIC DNA]</scope>
    <source>
        <strain evidence="4 5">E84</strain>
    </source>
</reference>
<dbReference type="AlphaFoldDB" id="A0A365U634"/>
<proteinExistence type="predicted"/>
<dbReference type="Pfam" id="PF01551">
    <property type="entry name" value="Peptidase_M23"/>
    <property type="match status" value="1"/>
</dbReference>
<dbReference type="PROSITE" id="PS51782">
    <property type="entry name" value="LYSM"/>
    <property type="match status" value="1"/>
</dbReference>
<feature type="chain" id="PRO_5016662099" evidence="2">
    <location>
        <begin position="23"/>
        <end position="401"/>
    </location>
</feature>
<evidence type="ECO:0000256" key="1">
    <source>
        <dbReference type="SAM" id="MobiDB-lite"/>
    </source>
</evidence>
<dbReference type="SUPFAM" id="SSF51261">
    <property type="entry name" value="Duplicated hybrid motif"/>
    <property type="match status" value="1"/>
</dbReference>
<dbReference type="Gene3D" id="2.70.70.10">
    <property type="entry name" value="Glucose Permease (Domain IIA)"/>
    <property type="match status" value="1"/>
</dbReference>
<organism evidence="4 5">
    <name type="scientific">Rhodosalinus halophilus</name>
    <dbReference type="NCBI Taxonomy" id="2259333"/>
    <lineage>
        <taxon>Bacteria</taxon>
        <taxon>Pseudomonadati</taxon>
        <taxon>Pseudomonadota</taxon>
        <taxon>Alphaproteobacteria</taxon>
        <taxon>Rhodobacterales</taxon>
        <taxon>Paracoccaceae</taxon>
        <taxon>Rhodosalinus</taxon>
    </lineage>
</organism>
<dbReference type="InterPro" id="IPR011055">
    <property type="entry name" value="Dup_hybrid_motif"/>
</dbReference>
<dbReference type="InterPro" id="IPR018392">
    <property type="entry name" value="LysM"/>
</dbReference>
<name>A0A365U634_9RHOB</name>
<dbReference type="PANTHER" id="PTHR21666">
    <property type="entry name" value="PEPTIDASE-RELATED"/>
    <property type="match status" value="1"/>
</dbReference>
<dbReference type="PANTHER" id="PTHR21666:SF270">
    <property type="entry name" value="MUREIN HYDROLASE ACTIVATOR ENVC"/>
    <property type="match status" value="1"/>
</dbReference>
<evidence type="ECO:0000313" key="4">
    <source>
        <dbReference type="EMBL" id="RBI83882.1"/>
    </source>
</evidence>
<sequence>MNAPNRSVPRALMGATALFALAACSETLDLDLRPPGMTTTEAAMRAVADRPEPDARGVISYPNYQVAVARRGDRLADVAERVGLPAGELARYNGVQPDTPLRQGEIVALPRRVAEASAAPGSPRGNVDVAALAGPAIDSAAPARVETQALPSAAPSAPAAQPRPSAPETDEEPIRHRVERGETAYSIARLYDVSVRSLAEWNGLGPDFSVREGQHLLIPVALEPPRSRVAVTEDETPPPGTGSPTPPPPSASQPLPEEEPAPAAQAAPAPPSPELGEAQTAATSEAEMVMPVDGPIIREFARGRNNGIAIAADPGTPVRAAAAGQVAAVTENTEEVSIVVIKHPDNLLTVYVNLDDIAVSKGDSVSRGDQIAAVAPGSPSFLHFEVTRGTERVDPMPYLSP</sequence>
<dbReference type="EMBL" id="QNTQ01000014">
    <property type="protein sequence ID" value="RBI83882.1"/>
    <property type="molecule type" value="Genomic_DNA"/>
</dbReference>
<keyword evidence="2" id="KW-0732">Signal</keyword>
<dbReference type="PROSITE" id="PS51257">
    <property type="entry name" value="PROKAR_LIPOPROTEIN"/>
    <property type="match status" value="1"/>
</dbReference>
<dbReference type="GO" id="GO:0004222">
    <property type="term" value="F:metalloendopeptidase activity"/>
    <property type="evidence" value="ECO:0007669"/>
    <property type="project" value="TreeGrafter"/>
</dbReference>
<dbReference type="SUPFAM" id="SSF54106">
    <property type="entry name" value="LysM domain"/>
    <property type="match status" value="1"/>
</dbReference>
<feature type="domain" description="LysM" evidence="3">
    <location>
        <begin position="174"/>
        <end position="218"/>
    </location>
</feature>